<accession>A0A915HUN2</accession>
<keyword evidence="1" id="KW-1185">Reference proteome</keyword>
<name>A0A915HUN2_ROMCU</name>
<protein>
    <submittedName>
        <fullName evidence="2">Uncharacterized protein</fullName>
    </submittedName>
</protein>
<evidence type="ECO:0000313" key="1">
    <source>
        <dbReference type="Proteomes" id="UP000887565"/>
    </source>
</evidence>
<evidence type="ECO:0000313" key="2">
    <source>
        <dbReference type="WBParaSite" id="nRc.2.0.1.t05251-RA"/>
    </source>
</evidence>
<dbReference type="Proteomes" id="UP000887565">
    <property type="component" value="Unplaced"/>
</dbReference>
<dbReference type="WBParaSite" id="nRc.2.0.1.t05251-RA">
    <property type="protein sequence ID" value="nRc.2.0.1.t05251-RA"/>
    <property type="gene ID" value="nRc.2.0.1.g05251"/>
</dbReference>
<proteinExistence type="predicted"/>
<reference evidence="2" key="1">
    <citation type="submission" date="2022-11" db="UniProtKB">
        <authorList>
            <consortium name="WormBaseParasite"/>
        </authorList>
    </citation>
    <scope>IDENTIFICATION</scope>
</reference>
<organism evidence="1 2">
    <name type="scientific">Romanomermis culicivorax</name>
    <name type="common">Nematode worm</name>
    <dbReference type="NCBI Taxonomy" id="13658"/>
    <lineage>
        <taxon>Eukaryota</taxon>
        <taxon>Metazoa</taxon>
        <taxon>Ecdysozoa</taxon>
        <taxon>Nematoda</taxon>
        <taxon>Enoplea</taxon>
        <taxon>Dorylaimia</taxon>
        <taxon>Mermithida</taxon>
        <taxon>Mermithoidea</taxon>
        <taxon>Mermithidae</taxon>
        <taxon>Romanomermis</taxon>
    </lineage>
</organism>
<dbReference type="AlphaFoldDB" id="A0A915HUN2"/>
<sequence length="195" mass="23212">MRDKAKARMVGISPEALSLKALMTDVLFLWADAFKISWGQLSSLEFRQLMDADKLNMEVLRYAMLDARGWLLYFLALLRYGFATDIQNCFQLYTHNTMEPELVADLAWRFREMFEDKYTDQQWKGAYDIEEMMDNINALYFMMRGEVIATYKLSEEQAPETFYCPPHFSNIDIEPQPVPRRWYPWIERKVKAQKK</sequence>